<dbReference type="InterPro" id="IPR014284">
    <property type="entry name" value="RNA_pol_sigma-70_dom"/>
</dbReference>
<dbReference type="EMBL" id="MHRJ01000031">
    <property type="protein sequence ID" value="OHA22146.1"/>
    <property type="molecule type" value="Genomic_DNA"/>
</dbReference>
<keyword evidence="4" id="KW-0238">DNA-binding</keyword>
<evidence type="ECO:0000256" key="5">
    <source>
        <dbReference type="ARBA" id="ARBA00023163"/>
    </source>
</evidence>
<evidence type="ECO:0000256" key="2">
    <source>
        <dbReference type="ARBA" id="ARBA00023015"/>
    </source>
</evidence>
<dbReference type="InterPro" id="IPR007627">
    <property type="entry name" value="RNA_pol_sigma70_r2"/>
</dbReference>
<organism evidence="8 9">
    <name type="scientific">Candidatus Taylorbacteria bacterium RIFCSPHIGHO2_02_49_25</name>
    <dbReference type="NCBI Taxonomy" id="1802305"/>
    <lineage>
        <taxon>Bacteria</taxon>
        <taxon>Candidatus Tayloriibacteriota</taxon>
    </lineage>
</organism>
<reference evidence="8 9" key="1">
    <citation type="journal article" date="2016" name="Nat. Commun.">
        <title>Thousands of microbial genomes shed light on interconnected biogeochemical processes in an aquifer system.</title>
        <authorList>
            <person name="Anantharaman K."/>
            <person name="Brown C.T."/>
            <person name="Hug L.A."/>
            <person name="Sharon I."/>
            <person name="Castelle C.J."/>
            <person name="Probst A.J."/>
            <person name="Thomas B.C."/>
            <person name="Singh A."/>
            <person name="Wilkins M.J."/>
            <person name="Karaoz U."/>
            <person name="Brodie E.L."/>
            <person name="Williams K.H."/>
            <person name="Hubbard S.S."/>
            <person name="Banfield J.F."/>
        </authorList>
    </citation>
    <scope>NUCLEOTIDE SEQUENCE [LARGE SCALE GENOMIC DNA]</scope>
</reference>
<protein>
    <submittedName>
        <fullName evidence="8">Uncharacterized protein</fullName>
    </submittedName>
</protein>
<evidence type="ECO:0000259" key="6">
    <source>
        <dbReference type="Pfam" id="PF04542"/>
    </source>
</evidence>
<feature type="domain" description="RNA polymerase sigma factor 70 region 4 type 2" evidence="7">
    <location>
        <begin position="131"/>
        <end position="183"/>
    </location>
</feature>
<evidence type="ECO:0000256" key="3">
    <source>
        <dbReference type="ARBA" id="ARBA00023082"/>
    </source>
</evidence>
<accession>A0A1G2ME21</accession>
<dbReference type="Proteomes" id="UP000176493">
    <property type="component" value="Unassembled WGS sequence"/>
</dbReference>
<evidence type="ECO:0000313" key="9">
    <source>
        <dbReference type="Proteomes" id="UP000176493"/>
    </source>
</evidence>
<keyword evidence="3" id="KW-0731">Sigma factor</keyword>
<dbReference type="SUPFAM" id="SSF88946">
    <property type="entry name" value="Sigma2 domain of RNA polymerase sigma factors"/>
    <property type="match status" value="1"/>
</dbReference>
<dbReference type="Gene3D" id="1.10.10.10">
    <property type="entry name" value="Winged helix-like DNA-binding domain superfamily/Winged helix DNA-binding domain"/>
    <property type="match status" value="1"/>
</dbReference>
<evidence type="ECO:0000313" key="8">
    <source>
        <dbReference type="EMBL" id="OHA22146.1"/>
    </source>
</evidence>
<dbReference type="InterPro" id="IPR036388">
    <property type="entry name" value="WH-like_DNA-bd_sf"/>
</dbReference>
<keyword evidence="2" id="KW-0805">Transcription regulation</keyword>
<dbReference type="GO" id="GO:0006352">
    <property type="term" value="P:DNA-templated transcription initiation"/>
    <property type="evidence" value="ECO:0007669"/>
    <property type="project" value="InterPro"/>
</dbReference>
<dbReference type="CDD" id="cd06171">
    <property type="entry name" value="Sigma70_r4"/>
    <property type="match status" value="1"/>
</dbReference>
<dbReference type="GO" id="GO:0003677">
    <property type="term" value="F:DNA binding"/>
    <property type="evidence" value="ECO:0007669"/>
    <property type="project" value="UniProtKB-KW"/>
</dbReference>
<dbReference type="InterPro" id="IPR013324">
    <property type="entry name" value="RNA_pol_sigma_r3/r4-like"/>
</dbReference>
<dbReference type="GO" id="GO:0016987">
    <property type="term" value="F:sigma factor activity"/>
    <property type="evidence" value="ECO:0007669"/>
    <property type="project" value="UniProtKB-KW"/>
</dbReference>
<dbReference type="InterPro" id="IPR013325">
    <property type="entry name" value="RNA_pol_sigma_r2"/>
</dbReference>
<name>A0A1G2ME21_9BACT</name>
<comment type="caution">
    <text evidence="8">The sequence shown here is derived from an EMBL/GenBank/DDBJ whole genome shotgun (WGS) entry which is preliminary data.</text>
</comment>
<dbReference type="PANTHER" id="PTHR43133:SF8">
    <property type="entry name" value="RNA POLYMERASE SIGMA FACTOR HI_1459-RELATED"/>
    <property type="match status" value="1"/>
</dbReference>
<feature type="domain" description="RNA polymerase sigma-70 region 2" evidence="6">
    <location>
        <begin position="27"/>
        <end position="93"/>
    </location>
</feature>
<dbReference type="InterPro" id="IPR039425">
    <property type="entry name" value="RNA_pol_sigma-70-like"/>
</dbReference>
<comment type="similarity">
    <text evidence="1">Belongs to the sigma-70 factor family. ECF subfamily.</text>
</comment>
<dbReference type="Pfam" id="PF08281">
    <property type="entry name" value="Sigma70_r4_2"/>
    <property type="match status" value="1"/>
</dbReference>
<dbReference type="Gene3D" id="1.10.1740.10">
    <property type="match status" value="1"/>
</dbReference>
<dbReference type="SUPFAM" id="SSF88659">
    <property type="entry name" value="Sigma3 and sigma4 domains of RNA polymerase sigma factors"/>
    <property type="match status" value="1"/>
</dbReference>
<dbReference type="AlphaFoldDB" id="A0A1G2ME21"/>
<evidence type="ECO:0000259" key="7">
    <source>
        <dbReference type="Pfam" id="PF08281"/>
    </source>
</evidence>
<keyword evidence="5" id="KW-0804">Transcription</keyword>
<dbReference type="InterPro" id="IPR013249">
    <property type="entry name" value="RNA_pol_sigma70_r4_t2"/>
</dbReference>
<gene>
    <name evidence="8" type="ORF">A2W52_03965</name>
</gene>
<proteinExistence type="inferred from homology"/>
<dbReference type="PANTHER" id="PTHR43133">
    <property type="entry name" value="RNA POLYMERASE ECF-TYPE SIGMA FACTO"/>
    <property type="match status" value="1"/>
</dbReference>
<evidence type="ECO:0000256" key="1">
    <source>
        <dbReference type="ARBA" id="ARBA00010641"/>
    </source>
</evidence>
<dbReference type="NCBIfam" id="TIGR02937">
    <property type="entry name" value="sigma70-ECF"/>
    <property type="match status" value="1"/>
</dbReference>
<sequence length="188" mass="22099">MIRMQNRSDTQLVADYLCGGEKAFETLVLRYLKPIYSFTCRYVGGERDANDVTQEVFVKVWRYIKRFDQSKNFKTWIFSIAKNTALDHLKRKKAIPFSEFENEDGENIITETLADPCPLPQELLEKAGMAQILTLAMEKLSPKYRMVLFLRYNDHFNFREIAESLDEPLHTITSRHRRALIKLKELLT</sequence>
<evidence type="ECO:0000256" key="4">
    <source>
        <dbReference type="ARBA" id="ARBA00023125"/>
    </source>
</evidence>
<dbReference type="Pfam" id="PF04542">
    <property type="entry name" value="Sigma70_r2"/>
    <property type="match status" value="1"/>
</dbReference>